<dbReference type="GO" id="GO:0003677">
    <property type="term" value="F:DNA binding"/>
    <property type="evidence" value="ECO:0007669"/>
    <property type="project" value="UniProtKB-UniRule"/>
</dbReference>
<reference evidence="6 7" key="1">
    <citation type="journal article" date="2019" name="Int. J. Syst. Evol. Microbiol.">
        <title>The Global Catalogue of Microorganisms (GCM) 10K type strain sequencing project: providing services to taxonomists for standard genome sequencing and annotation.</title>
        <authorList>
            <consortium name="The Broad Institute Genomics Platform"/>
            <consortium name="The Broad Institute Genome Sequencing Center for Infectious Disease"/>
            <person name="Wu L."/>
            <person name="Ma J."/>
        </authorList>
    </citation>
    <scope>NUCLEOTIDE SEQUENCE [LARGE SCALE GENOMIC DNA]</scope>
    <source>
        <strain evidence="6 7">CGMCC 1.12562</strain>
    </source>
</reference>
<dbReference type="Pfam" id="PF00440">
    <property type="entry name" value="TetR_N"/>
    <property type="match status" value="1"/>
</dbReference>
<dbReference type="RefSeq" id="WP_232571605.1">
    <property type="nucleotide sequence ID" value="NZ_CP089466.1"/>
</dbReference>
<sequence length="199" mass="21832">MAGFSDGERERIRAALLDAGSELFARYGLDKTTVGELADAAGIATGSFYTFFDSKERLYYEVLMERAEDAFARMTAAVEAADGPESGTRAFLREAIAIVEEDPLIRNLVYGNERERLLRAISDEEIEATKERKVALLAPYVERWQDEGVVRSGDPETLALAVQSAGFVVAHRDEFGSEEEYEAVRDALVDLVAAGLASP</sequence>
<evidence type="ECO:0000256" key="2">
    <source>
        <dbReference type="ARBA" id="ARBA00023125"/>
    </source>
</evidence>
<evidence type="ECO:0000259" key="5">
    <source>
        <dbReference type="PROSITE" id="PS50977"/>
    </source>
</evidence>
<dbReference type="SUPFAM" id="SSF46689">
    <property type="entry name" value="Homeodomain-like"/>
    <property type="match status" value="1"/>
</dbReference>
<dbReference type="PROSITE" id="PS01081">
    <property type="entry name" value="HTH_TETR_1"/>
    <property type="match status" value="1"/>
</dbReference>
<dbReference type="AlphaFoldDB" id="A0ABD5ND69"/>
<accession>A0ABD5ND69</accession>
<protein>
    <submittedName>
        <fullName evidence="6">TetR/AcrR family transcriptional regulator</fullName>
    </submittedName>
</protein>
<dbReference type="Gene3D" id="1.10.357.10">
    <property type="entry name" value="Tetracycline Repressor, domain 2"/>
    <property type="match status" value="1"/>
</dbReference>
<keyword evidence="7" id="KW-1185">Reference proteome</keyword>
<dbReference type="PANTHER" id="PTHR30055">
    <property type="entry name" value="HTH-TYPE TRANSCRIPTIONAL REGULATOR RUTR"/>
    <property type="match status" value="1"/>
</dbReference>
<comment type="caution">
    <text evidence="6">The sequence shown here is derived from an EMBL/GenBank/DDBJ whole genome shotgun (WGS) entry which is preliminary data.</text>
</comment>
<feature type="DNA-binding region" description="H-T-H motif" evidence="4">
    <location>
        <begin position="33"/>
        <end position="52"/>
    </location>
</feature>
<dbReference type="InterPro" id="IPR050109">
    <property type="entry name" value="HTH-type_TetR-like_transc_reg"/>
</dbReference>
<keyword evidence="3" id="KW-0804">Transcription</keyword>
<name>A0ABD5ND69_9EURY</name>
<organism evidence="6 7">
    <name type="scientific">Halobacterium litoreum</name>
    <dbReference type="NCBI Taxonomy" id="2039234"/>
    <lineage>
        <taxon>Archaea</taxon>
        <taxon>Methanobacteriati</taxon>
        <taxon>Methanobacteriota</taxon>
        <taxon>Stenosarchaea group</taxon>
        <taxon>Halobacteria</taxon>
        <taxon>Halobacteriales</taxon>
        <taxon>Halobacteriaceae</taxon>
        <taxon>Halobacterium</taxon>
    </lineage>
</organism>
<dbReference type="EMBL" id="JBHRWN010000002">
    <property type="protein sequence ID" value="MFC3477263.1"/>
    <property type="molecule type" value="Genomic_DNA"/>
</dbReference>
<dbReference type="InterPro" id="IPR036271">
    <property type="entry name" value="Tet_transcr_reg_TetR-rel_C_sf"/>
</dbReference>
<proteinExistence type="predicted"/>
<evidence type="ECO:0000313" key="6">
    <source>
        <dbReference type="EMBL" id="MFC3477263.1"/>
    </source>
</evidence>
<dbReference type="PRINTS" id="PR00455">
    <property type="entry name" value="HTHTETR"/>
</dbReference>
<dbReference type="PROSITE" id="PS50977">
    <property type="entry name" value="HTH_TETR_2"/>
    <property type="match status" value="1"/>
</dbReference>
<evidence type="ECO:0000256" key="3">
    <source>
        <dbReference type="ARBA" id="ARBA00023163"/>
    </source>
</evidence>
<dbReference type="PANTHER" id="PTHR30055:SF234">
    <property type="entry name" value="HTH-TYPE TRANSCRIPTIONAL REGULATOR BETI"/>
    <property type="match status" value="1"/>
</dbReference>
<evidence type="ECO:0000256" key="1">
    <source>
        <dbReference type="ARBA" id="ARBA00023015"/>
    </source>
</evidence>
<evidence type="ECO:0000313" key="7">
    <source>
        <dbReference type="Proteomes" id="UP001595660"/>
    </source>
</evidence>
<dbReference type="Proteomes" id="UP001595660">
    <property type="component" value="Unassembled WGS sequence"/>
</dbReference>
<dbReference type="SUPFAM" id="SSF48498">
    <property type="entry name" value="Tetracyclin repressor-like, C-terminal domain"/>
    <property type="match status" value="1"/>
</dbReference>
<keyword evidence="1" id="KW-0805">Transcription regulation</keyword>
<evidence type="ECO:0000256" key="4">
    <source>
        <dbReference type="PROSITE-ProRule" id="PRU00335"/>
    </source>
</evidence>
<dbReference type="InterPro" id="IPR001647">
    <property type="entry name" value="HTH_TetR"/>
</dbReference>
<dbReference type="InterPro" id="IPR023772">
    <property type="entry name" value="DNA-bd_HTH_TetR-type_CS"/>
</dbReference>
<gene>
    <name evidence="6" type="ORF">ACFOKC_05945</name>
</gene>
<dbReference type="Gene3D" id="1.10.10.60">
    <property type="entry name" value="Homeodomain-like"/>
    <property type="match status" value="1"/>
</dbReference>
<dbReference type="InterPro" id="IPR009057">
    <property type="entry name" value="Homeodomain-like_sf"/>
</dbReference>
<dbReference type="GeneID" id="69116812"/>
<keyword evidence="2 4" id="KW-0238">DNA-binding</keyword>
<feature type="domain" description="HTH tetR-type" evidence="5">
    <location>
        <begin position="10"/>
        <end position="70"/>
    </location>
</feature>